<comment type="catalytic activity">
    <reaction evidence="6">
        <text>ergosterol + UDP-alpha-D-glucose = ergosteryl 3-beta-D-glucoside + UDP + H(+)</text>
        <dbReference type="Rhea" id="RHEA:61836"/>
        <dbReference type="ChEBI" id="CHEBI:15378"/>
        <dbReference type="ChEBI" id="CHEBI:16933"/>
        <dbReference type="ChEBI" id="CHEBI:52973"/>
        <dbReference type="ChEBI" id="CHEBI:58223"/>
        <dbReference type="ChEBI" id="CHEBI:58885"/>
    </reaction>
    <physiologicalReaction direction="left-to-right" evidence="6">
        <dbReference type="Rhea" id="RHEA:61837"/>
    </physiologicalReaction>
</comment>
<dbReference type="EC" id="2.4.1.173" evidence="2"/>
<dbReference type="VEuPathDB" id="FungiDB:MUCCIDRAFT_138054"/>
<keyword evidence="11" id="KW-1185">Reference proteome</keyword>
<evidence type="ECO:0000259" key="9">
    <source>
        <dbReference type="Pfam" id="PF06722"/>
    </source>
</evidence>
<evidence type="ECO:0000313" key="11">
    <source>
        <dbReference type="Proteomes" id="UP000077051"/>
    </source>
</evidence>
<dbReference type="Gene3D" id="3.40.50.2000">
    <property type="entry name" value="Glycogen Phosphorylase B"/>
    <property type="match status" value="2"/>
</dbReference>
<evidence type="ECO:0000256" key="4">
    <source>
        <dbReference type="ARBA" id="ARBA00022679"/>
    </source>
</evidence>
<dbReference type="InterPro" id="IPR050426">
    <property type="entry name" value="Glycosyltransferase_28"/>
</dbReference>
<comment type="catalytic activity">
    <reaction evidence="7">
        <text>a sterol + UDP-alpha-D-glucose = a sterol 3-beta-D-glucoside + UDP + H(+)</text>
        <dbReference type="Rhea" id="RHEA:22724"/>
        <dbReference type="ChEBI" id="CHEBI:15378"/>
        <dbReference type="ChEBI" id="CHEBI:15889"/>
        <dbReference type="ChEBI" id="CHEBI:37424"/>
        <dbReference type="ChEBI" id="CHEBI:58223"/>
        <dbReference type="ChEBI" id="CHEBI:58885"/>
        <dbReference type="EC" id="2.4.1.173"/>
    </reaction>
    <physiologicalReaction direction="left-to-right" evidence="7">
        <dbReference type="Rhea" id="RHEA:22725"/>
    </physiologicalReaction>
</comment>
<dbReference type="AlphaFoldDB" id="A0A168NW80"/>
<dbReference type="Pfam" id="PF06722">
    <property type="entry name" value="EryCIII-like_C"/>
    <property type="match status" value="1"/>
</dbReference>
<gene>
    <name evidence="10" type="ORF">MUCCIDRAFT_138054</name>
</gene>
<accession>A0A168NW80</accession>
<evidence type="ECO:0000256" key="5">
    <source>
        <dbReference type="ARBA" id="ARBA00029843"/>
    </source>
</evidence>
<name>A0A168NW80_MUCCL</name>
<keyword evidence="4 10" id="KW-0808">Transferase</keyword>
<sequence>MHTVVSLVTCSHNTHLDGPPLLSTSAKLSNPIEISKRPERSLHFTCLTIGSRGDVQPYVALCKELQKDGHTCRIATHPEYEQWVTEHGIEFRSIGGDPGELMKLCIDNSFLSVSFIREGTKFFYSWFESLLASSYKACQGTDVIIESPSAMVGVHMAEKLGVPYFRSMPFPFTRTTKFPHPFASQSAAAGRIYNDMTYVMIDMALWAGTSKYVNRFRRDVLELPSTNLDRLELWRVPYIYSFSPSVVHPPKDWPDFIHCTGYWFLDNPDMKWKPDAALVDFLHDANGARPIVYIGFGSIIVPDAVETTRIIVEAVLKANVRAIICKGWSTRVTTTAKVSHKKSRSASTIFHIDSVPHDWLFPQIQGVVHHGGAGTTAAGLRAGLPTVIKPFFGDQRFWGQRIEELQVGICLSKLSKNHLTDALKTITQNQTMIAKASKVGETIRKENGPRNAVESIYREFQYAREQRVANT</sequence>
<reference evidence="10 11" key="1">
    <citation type="submission" date="2015-06" db="EMBL/GenBank/DDBJ databases">
        <title>Expansion of signal transduction pathways in fungi by whole-genome duplication.</title>
        <authorList>
            <consortium name="DOE Joint Genome Institute"/>
            <person name="Corrochano L.M."/>
            <person name="Kuo A."/>
            <person name="Marcet-Houben M."/>
            <person name="Polaino S."/>
            <person name="Salamov A."/>
            <person name="Villalobos J.M."/>
            <person name="Alvarez M.I."/>
            <person name="Avalos J."/>
            <person name="Benito E.P."/>
            <person name="Benoit I."/>
            <person name="Burger G."/>
            <person name="Camino L.P."/>
            <person name="Canovas D."/>
            <person name="Cerda-Olmedo E."/>
            <person name="Cheng J.-F."/>
            <person name="Dominguez A."/>
            <person name="Elias M."/>
            <person name="Eslava A.P."/>
            <person name="Glaser F."/>
            <person name="Grimwood J."/>
            <person name="Gutierrez G."/>
            <person name="Heitman J."/>
            <person name="Henrissat B."/>
            <person name="Iturriaga E.A."/>
            <person name="Lang B.F."/>
            <person name="Lavin J.L."/>
            <person name="Lee S."/>
            <person name="Li W."/>
            <person name="Lindquist E."/>
            <person name="Lopez-Garcia S."/>
            <person name="Luque E.M."/>
            <person name="Marcos A.T."/>
            <person name="Martin J."/>
            <person name="Mccluskey K."/>
            <person name="Medina H.R."/>
            <person name="Miralles-Duran A."/>
            <person name="Miyazaki A."/>
            <person name="Munoz-Torres E."/>
            <person name="Oguiza J.A."/>
            <person name="Ohm R."/>
            <person name="Olmedo M."/>
            <person name="Orejas M."/>
            <person name="Ortiz-Castellanos L."/>
            <person name="Pisabarro A.G."/>
            <person name="Rodriguez-Romero J."/>
            <person name="Ruiz-Herrera J."/>
            <person name="Ruiz-Vazquez R."/>
            <person name="Sanz C."/>
            <person name="Schackwitz W."/>
            <person name="Schmutz J."/>
            <person name="Shahriari M."/>
            <person name="Shelest E."/>
            <person name="Silva-Franco F."/>
            <person name="Soanes D."/>
            <person name="Syed K."/>
            <person name="Tagua V.G."/>
            <person name="Talbot N.J."/>
            <person name="Thon M."/>
            <person name="De Vries R.P."/>
            <person name="Wiebenga A."/>
            <person name="Yadav J.S."/>
            <person name="Braun E.L."/>
            <person name="Baker S."/>
            <person name="Garre V."/>
            <person name="Horwitz B."/>
            <person name="Torres-Martinez S."/>
            <person name="Idnurm A."/>
            <person name="Herrera-Estrella A."/>
            <person name="Gabaldon T."/>
            <person name="Grigoriev I.V."/>
        </authorList>
    </citation>
    <scope>NUCLEOTIDE SEQUENCE [LARGE SCALE GENOMIC DNA]</scope>
    <source>
        <strain evidence="10 11">CBS 277.49</strain>
    </source>
</reference>
<dbReference type="InterPro" id="IPR004276">
    <property type="entry name" value="GlycoTrans_28_N"/>
</dbReference>
<dbReference type="OrthoDB" id="10261837at2759"/>
<dbReference type="Proteomes" id="UP000077051">
    <property type="component" value="Unassembled WGS sequence"/>
</dbReference>
<dbReference type="GO" id="GO:0016906">
    <property type="term" value="F:sterol 3-beta-glucosyltransferase activity"/>
    <property type="evidence" value="ECO:0007669"/>
    <property type="project" value="UniProtKB-EC"/>
</dbReference>
<dbReference type="SUPFAM" id="SSF53756">
    <property type="entry name" value="UDP-Glycosyltransferase/glycogen phosphorylase"/>
    <property type="match status" value="1"/>
</dbReference>
<protein>
    <recommendedName>
        <fullName evidence="2">sterol 3beta-glucosyltransferase</fullName>
        <ecNumber evidence="2">2.4.1.173</ecNumber>
    </recommendedName>
    <alternativeName>
        <fullName evidence="5">Autophagy-related protein 26</fullName>
    </alternativeName>
</protein>
<proteinExistence type="inferred from homology"/>
<comment type="similarity">
    <text evidence="1">Belongs to the glycosyltransferase 28 family.</text>
</comment>
<evidence type="ECO:0000256" key="1">
    <source>
        <dbReference type="ARBA" id="ARBA00006962"/>
    </source>
</evidence>
<evidence type="ECO:0000256" key="3">
    <source>
        <dbReference type="ARBA" id="ARBA00022676"/>
    </source>
</evidence>
<evidence type="ECO:0000259" key="8">
    <source>
        <dbReference type="Pfam" id="PF03033"/>
    </source>
</evidence>
<dbReference type="PANTHER" id="PTHR48050:SF25">
    <property type="entry name" value="STEROL 3-BETA-GLUCOSYLTRANSFERASE"/>
    <property type="match status" value="1"/>
</dbReference>
<dbReference type="Pfam" id="PF03033">
    <property type="entry name" value="Glyco_transf_28"/>
    <property type="match status" value="1"/>
</dbReference>
<feature type="domain" description="Erythromycin biosynthesis protein CIII-like C-terminal" evidence="9">
    <location>
        <begin position="349"/>
        <end position="454"/>
    </location>
</feature>
<keyword evidence="3" id="KW-0328">Glycosyltransferase</keyword>
<dbReference type="GO" id="GO:0016125">
    <property type="term" value="P:sterol metabolic process"/>
    <property type="evidence" value="ECO:0007669"/>
    <property type="project" value="TreeGrafter"/>
</dbReference>
<dbReference type="InterPro" id="IPR002213">
    <property type="entry name" value="UDP_glucos_trans"/>
</dbReference>
<organism evidence="10 11">
    <name type="scientific">Mucor lusitanicus CBS 277.49</name>
    <dbReference type="NCBI Taxonomy" id="747725"/>
    <lineage>
        <taxon>Eukaryota</taxon>
        <taxon>Fungi</taxon>
        <taxon>Fungi incertae sedis</taxon>
        <taxon>Mucoromycota</taxon>
        <taxon>Mucoromycotina</taxon>
        <taxon>Mucoromycetes</taxon>
        <taxon>Mucorales</taxon>
        <taxon>Mucorineae</taxon>
        <taxon>Mucoraceae</taxon>
        <taxon>Mucor</taxon>
    </lineage>
</organism>
<dbReference type="FunFam" id="3.40.50.2000:FF:000009">
    <property type="entry name" value="Sterol 3-beta-glucosyltransferase UGT80A2"/>
    <property type="match status" value="1"/>
</dbReference>
<dbReference type="FunFam" id="3.40.50.2000:FF:000029">
    <property type="entry name" value="Sterol 3-beta-glucosyltransferase"/>
    <property type="match status" value="1"/>
</dbReference>
<dbReference type="InterPro" id="IPR010610">
    <property type="entry name" value="EryCIII-like_C"/>
</dbReference>
<dbReference type="GO" id="GO:0005975">
    <property type="term" value="P:carbohydrate metabolic process"/>
    <property type="evidence" value="ECO:0007669"/>
    <property type="project" value="InterPro"/>
</dbReference>
<dbReference type="CDD" id="cd03784">
    <property type="entry name" value="GT1_Gtf-like"/>
    <property type="match status" value="1"/>
</dbReference>
<evidence type="ECO:0000256" key="6">
    <source>
        <dbReference type="ARBA" id="ARBA00047886"/>
    </source>
</evidence>
<evidence type="ECO:0000256" key="2">
    <source>
        <dbReference type="ARBA" id="ARBA00012650"/>
    </source>
</evidence>
<evidence type="ECO:0000256" key="7">
    <source>
        <dbReference type="ARBA" id="ARBA00049453"/>
    </source>
</evidence>
<dbReference type="STRING" id="747725.A0A168NW80"/>
<dbReference type="PANTHER" id="PTHR48050">
    <property type="entry name" value="STEROL 3-BETA-GLUCOSYLTRANSFERASE"/>
    <property type="match status" value="1"/>
</dbReference>
<dbReference type="EMBL" id="AMYB01000002">
    <property type="protein sequence ID" value="OAD06828.1"/>
    <property type="molecule type" value="Genomic_DNA"/>
</dbReference>
<comment type="caution">
    <text evidence="10">The sequence shown here is derived from an EMBL/GenBank/DDBJ whole genome shotgun (WGS) entry which is preliminary data.</text>
</comment>
<evidence type="ECO:0000313" key="10">
    <source>
        <dbReference type="EMBL" id="OAD06828.1"/>
    </source>
</evidence>
<feature type="domain" description="Glycosyltransferase family 28 N-terminal" evidence="8">
    <location>
        <begin position="46"/>
        <end position="177"/>
    </location>
</feature>